<dbReference type="AlphaFoldDB" id="A0A9P5NAP2"/>
<organism evidence="2 3">
    <name type="scientific">Gymnopilus junonius</name>
    <name type="common">Spectacular rustgill mushroom</name>
    <name type="synonym">Gymnopilus spectabilis subsp. junonius</name>
    <dbReference type="NCBI Taxonomy" id="109634"/>
    <lineage>
        <taxon>Eukaryota</taxon>
        <taxon>Fungi</taxon>
        <taxon>Dikarya</taxon>
        <taxon>Basidiomycota</taxon>
        <taxon>Agaricomycotina</taxon>
        <taxon>Agaricomycetes</taxon>
        <taxon>Agaricomycetidae</taxon>
        <taxon>Agaricales</taxon>
        <taxon>Agaricineae</taxon>
        <taxon>Hymenogastraceae</taxon>
        <taxon>Gymnopilus</taxon>
    </lineage>
</organism>
<sequence length="888" mass="97103">MASPFEKGRKDDKNVRKASPWSTSNTIFREESGDDLFAIPSIDFPIPQPSSSSLRAQYDRIWEGTGLNRDSMFFAPVNQNQGQDQLAVDRSPTPPRGSPFLPSPATQTSRSVATGTHTNAAPDFLDRNSTSKPRNPTPSATQVDVLADFFSSLLTVPRKNDKEETSNEERRSKDSMRSASTASGGGNKESKLGENVAVATTSTSWSPLTSVTDKYFPDVSRTKNDQRPYAAQVYPKGDIDLDSGPSAPYVEDAFRAAVALQNMWTAPAEPHFSDPTRKDGGPANLLPDVVEAFNAKKLGRKETPTTKAVNKMTDFVLANAPEVPVGHIDEPIPSTLGSRVLHYSEVACWIGAEHALQHARNNISSVDEVFSKWQIPQSKYAVHAGFDESLIQNGIGHLEQIHVFIFYKGFGNPPQSLLSELGKIFSPFSSILFTESSSHRIPVFKADGSEWDVDGHVRAMSSKFIDRGKSAVMPPLVISLSHSDDHSSVPSAFSSQSSGQSGNGKERDKNSSKKGKEKDDRGNDEPNNHNDNNDPDPDPNPPRGGGSRTKRSAPVYFTVHSKIYTQANPNVFQSLKSDGSVIIQTSKDSDAFAKCNVKFTALSFGSQQTTTGTAYKQFHVRAVIDSHRPAARVVTCKPRRTLEYAQDWKETNAQMTNRTAAAELSMSPKATLGLAAQTSATTEKMKRVSGISQQDELGVIWWGFNVNDPKAQREGAEIVDGNLPEVEFEFRGNAEGRIPPNDVDLEVMSYWSAFTGNGGGKRLLKESSSRAMSYSNLCQIVALRVPSNLTKRSDYVATLPVYVGQNNPAPQPIYEDGSAKVAPTIKWKADISSINRDWTEHSTLELASLRVSVPPPSVGVTSTTSQSTSFSSYLNSLIRKMRRAEIQK</sequence>
<feature type="compositionally biased region" description="Basic and acidic residues" evidence="1">
    <location>
        <begin position="1"/>
        <end position="15"/>
    </location>
</feature>
<feature type="compositionally biased region" description="Basic and acidic residues" evidence="1">
    <location>
        <begin position="504"/>
        <end position="532"/>
    </location>
</feature>
<feature type="region of interest" description="Disordered" evidence="1">
    <location>
        <begin position="482"/>
        <end position="551"/>
    </location>
</feature>
<feature type="compositionally biased region" description="Polar residues" evidence="1">
    <location>
        <begin position="104"/>
        <end position="119"/>
    </location>
</feature>
<evidence type="ECO:0000313" key="3">
    <source>
        <dbReference type="Proteomes" id="UP000724874"/>
    </source>
</evidence>
<gene>
    <name evidence="2" type="ORF">CPB84DRAFT_1793811</name>
</gene>
<feature type="region of interest" description="Disordered" evidence="1">
    <location>
        <begin position="76"/>
        <end position="143"/>
    </location>
</feature>
<protein>
    <submittedName>
        <fullName evidence="2">Uncharacterized protein</fullName>
    </submittedName>
</protein>
<accession>A0A9P5NAP2</accession>
<feature type="region of interest" description="Disordered" evidence="1">
    <location>
        <begin position="156"/>
        <end position="193"/>
    </location>
</feature>
<keyword evidence="3" id="KW-1185">Reference proteome</keyword>
<proteinExistence type="predicted"/>
<feature type="compositionally biased region" description="Low complexity" evidence="1">
    <location>
        <begin position="488"/>
        <end position="500"/>
    </location>
</feature>
<evidence type="ECO:0000313" key="2">
    <source>
        <dbReference type="EMBL" id="KAF8878795.1"/>
    </source>
</evidence>
<name>A0A9P5NAP2_GYMJU</name>
<feature type="compositionally biased region" description="Basic and acidic residues" evidence="1">
    <location>
        <begin position="158"/>
        <end position="176"/>
    </location>
</feature>
<reference evidence="2" key="1">
    <citation type="submission" date="2020-11" db="EMBL/GenBank/DDBJ databases">
        <authorList>
            <consortium name="DOE Joint Genome Institute"/>
            <person name="Ahrendt S."/>
            <person name="Riley R."/>
            <person name="Andreopoulos W."/>
            <person name="LaButti K."/>
            <person name="Pangilinan J."/>
            <person name="Ruiz-duenas F.J."/>
            <person name="Barrasa J.M."/>
            <person name="Sanchez-Garcia M."/>
            <person name="Camarero S."/>
            <person name="Miyauchi S."/>
            <person name="Serrano A."/>
            <person name="Linde D."/>
            <person name="Babiker R."/>
            <person name="Drula E."/>
            <person name="Ayuso-Fernandez I."/>
            <person name="Pacheco R."/>
            <person name="Padilla G."/>
            <person name="Ferreira P."/>
            <person name="Barriuso J."/>
            <person name="Kellner H."/>
            <person name="Castanera R."/>
            <person name="Alfaro M."/>
            <person name="Ramirez L."/>
            <person name="Pisabarro A.G."/>
            <person name="Kuo A."/>
            <person name="Tritt A."/>
            <person name="Lipzen A."/>
            <person name="He G."/>
            <person name="Yan M."/>
            <person name="Ng V."/>
            <person name="Cullen D."/>
            <person name="Martin F."/>
            <person name="Rosso M.-N."/>
            <person name="Henrissat B."/>
            <person name="Hibbett D."/>
            <person name="Martinez A.T."/>
            <person name="Grigoriev I.V."/>
        </authorList>
    </citation>
    <scope>NUCLEOTIDE SEQUENCE</scope>
    <source>
        <strain evidence="2">AH 44721</strain>
    </source>
</reference>
<dbReference type="OrthoDB" id="3067933at2759"/>
<dbReference type="Proteomes" id="UP000724874">
    <property type="component" value="Unassembled WGS sequence"/>
</dbReference>
<dbReference type="EMBL" id="JADNYJ010000155">
    <property type="protein sequence ID" value="KAF8878795.1"/>
    <property type="molecule type" value="Genomic_DNA"/>
</dbReference>
<comment type="caution">
    <text evidence="2">The sequence shown here is derived from an EMBL/GenBank/DDBJ whole genome shotgun (WGS) entry which is preliminary data.</text>
</comment>
<feature type="region of interest" description="Disordered" evidence="1">
    <location>
        <begin position="1"/>
        <end position="32"/>
    </location>
</feature>
<evidence type="ECO:0000256" key="1">
    <source>
        <dbReference type="SAM" id="MobiDB-lite"/>
    </source>
</evidence>
<feature type="compositionally biased region" description="Polar residues" evidence="1">
    <location>
        <begin position="127"/>
        <end position="142"/>
    </location>
</feature>